<dbReference type="HOGENOM" id="CLU_063627_0_0_2"/>
<dbReference type="Gene3D" id="1.10.4200.10">
    <property type="entry name" value="Triphosphoribosyl-dephospho-CoA protein"/>
    <property type="match status" value="1"/>
</dbReference>
<dbReference type="RefSeq" id="WP_012939774.1">
    <property type="nucleotide sequence ID" value="NC_013741.1"/>
</dbReference>
<gene>
    <name evidence="1" type="ordered locus">Arcpr_0368</name>
</gene>
<dbReference type="GO" id="GO:0046917">
    <property type="term" value="F:triphosphoribosyl-dephospho-CoA synthase activity"/>
    <property type="evidence" value="ECO:0007669"/>
    <property type="project" value="InterPro"/>
</dbReference>
<name>D2RGL3_ARCPA</name>
<dbReference type="EMBL" id="CP001857">
    <property type="protein sequence ID" value="ADB57438.1"/>
    <property type="molecule type" value="Genomic_DNA"/>
</dbReference>
<dbReference type="PANTHER" id="PTHR42280">
    <property type="entry name" value="CITG FAMILY PROTEIN"/>
    <property type="match status" value="1"/>
</dbReference>
<dbReference type="Pfam" id="PF01874">
    <property type="entry name" value="CitG"/>
    <property type="match status" value="1"/>
</dbReference>
<dbReference type="KEGG" id="apo:Arcpr_0368"/>
<reference evidence="1 2" key="1">
    <citation type="journal article" date="2010" name="Stand. Genomic Sci.">
        <title>Complete genome sequence of Archaeoglobus profundus type strain (AV18).</title>
        <authorList>
            <person name="von Jan M."/>
            <person name="Lapidus A."/>
            <person name="Del Rio T.G."/>
            <person name="Copeland A."/>
            <person name="Tice H."/>
            <person name="Cheng J.F."/>
            <person name="Lucas S."/>
            <person name="Chen F."/>
            <person name="Nolan M."/>
            <person name="Goodwin L."/>
            <person name="Han C."/>
            <person name="Pitluck S."/>
            <person name="Liolios K."/>
            <person name="Ivanova N."/>
            <person name="Mavromatis K."/>
            <person name="Ovchinnikova G."/>
            <person name="Chertkov O."/>
            <person name="Pati A."/>
            <person name="Chen A."/>
            <person name="Palaniappan K."/>
            <person name="Land M."/>
            <person name="Hauser L."/>
            <person name="Chang Y.J."/>
            <person name="Jeffries C.D."/>
            <person name="Saunders E."/>
            <person name="Brettin T."/>
            <person name="Detter J.C."/>
            <person name="Chain P."/>
            <person name="Eichinger K."/>
            <person name="Huber H."/>
            <person name="Spring S."/>
            <person name="Rohde M."/>
            <person name="Goker M."/>
            <person name="Wirth R."/>
            <person name="Woyke T."/>
            <person name="Bristow J."/>
            <person name="Eisen J.A."/>
            <person name="Markowitz V."/>
            <person name="Hugenholtz P."/>
            <person name="Kyrpides N.C."/>
            <person name="Klenk H.P."/>
        </authorList>
    </citation>
    <scope>NUCLEOTIDE SEQUENCE [LARGE SCALE GENOMIC DNA]</scope>
    <source>
        <strain evidence="2">DSM 5631 / JCM 9629 / NBRC 100127 / Av18</strain>
    </source>
</reference>
<sequence length="277" mass="31836">MPFESMNDAQLGVLSLLLEVSANPKPGNVDREHEFSDLKFEHFILSAISAYPAFEDCMNRRGSIGTNFFNAVVRSYEICRTNVHFGAFFLLIPLIWCGGKVDDVEDELKKTTHEDSLAILSAFRICKPRVMKVKELDLRGEKVKEEILEKKVNLYHWLEKSPKENVVARELVERYWRSLEGCTILRNRYEQCGNLNEAIVYTYIYLLSKHLDPLVIAKHGLDTAYYVKERAEEFLDEFSLEGVRKFDEELVKRGINPGSIADLTCSSIYLALKEGLI</sequence>
<dbReference type="GeneID" id="8739023"/>
<dbReference type="STRING" id="572546.Arcpr_0368"/>
<protein>
    <submittedName>
        <fullName evidence="1">Triphosphoribosyl-dephospho-CoA protein</fullName>
    </submittedName>
</protein>
<evidence type="ECO:0000313" key="1">
    <source>
        <dbReference type="EMBL" id="ADB57438.1"/>
    </source>
</evidence>
<dbReference type="OrthoDB" id="85890at2157"/>
<proteinExistence type="predicted"/>
<dbReference type="eggNOG" id="arCOG04238">
    <property type="taxonomic scope" value="Archaea"/>
</dbReference>
<dbReference type="InterPro" id="IPR002736">
    <property type="entry name" value="CitG"/>
</dbReference>
<dbReference type="AlphaFoldDB" id="D2RGL3"/>
<evidence type="ECO:0000313" key="2">
    <source>
        <dbReference type="Proteomes" id="UP000001901"/>
    </source>
</evidence>
<dbReference type="Proteomes" id="UP000001901">
    <property type="component" value="Chromosome"/>
</dbReference>
<dbReference type="GO" id="GO:0005524">
    <property type="term" value="F:ATP binding"/>
    <property type="evidence" value="ECO:0007669"/>
    <property type="project" value="InterPro"/>
</dbReference>
<accession>D2RGL3</accession>
<dbReference type="PANTHER" id="PTHR42280:SF1">
    <property type="entry name" value="CITG FAMILY PROTEIN"/>
    <property type="match status" value="1"/>
</dbReference>
<organism evidence="1 2">
    <name type="scientific">Archaeoglobus profundus (strain DSM 5631 / JCM 9629 / NBRC 100127 / Av18)</name>
    <dbReference type="NCBI Taxonomy" id="572546"/>
    <lineage>
        <taxon>Archaea</taxon>
        <taxon>Methanobacteriati</taxon>
        <taxon>Methanobacteriota</taxon>
        <taxon>Archaeoglobi</taxon>
        <taxon>Archaeoglobales</taxon>
        <taxon>Archaeoglobaceae</taxon>
        <taxon>Archaeoglobus</taxon>
    </lineage>
</organism>
<keyword evidence="2" id="KW-1185">Reference proteome</keyword>
<dbReference type="PaxDb" id="572546-Arcpr_0368"/>